<dbReference type="Proteomes" id="UP001358586">
    <property type="component" value="Chromosome 11"/>
</dbReference>
<sequence length="160" mass="18189">MVAPLHTARIGQPRPDPHHVLELEAEPELHSRNSSYNPDLEGNDYFLGSSGYRYHSEFDLFSPLPPQYSNYLGSYPPQNFAPSGPYPPSYSIPPGPYPPPHSTPPSSISSMAFELYDFLSMFRTPPYTDEENVGCRNRSQREIRAPQKYTLRTTPSNHQF</sequence>
<gene>
    <name evidence="2" type="ORF">PVK06_040463</name>
</gene>
<feature type="compositionally biased region" description="Polar residues" evidence="1">
    <location>
        <begin position="72"/>
        <end position="81"/>
    </location>
</feature>
<dbReference type="EMBL" id="JARKNE010000011">
    <property type="protein sequence ID" value="KAK5785842.1"/>
    <property type="molecule type" value="Genomic_DNA"/>
</dbReference>
<accession>A0ABR0N5K4</accession>
<evidence type="ECO:0000256" key="1">
    <source>
        <dbReference type="SAM" id="MobiDB-lite"/>
    </source>
</evidence>
<proteinExistence type="predicted"/>
<protein>
    <submittedName>
        <fullName evidence="2">Uncharacterized protein</fullName>
    </submittedName>
</protein>
<keyword evidence="3" id="KW-1185">Reference proteome</keyword>
<feature type="region of interest" description="Disordered" evidence="1">
    <location>
        <begin position="72"/>
        <end position="106"/>
    </location>
</feature>
<comment type="caution">
    <text evidence="2">The sequence shown here is derived from an EMBL/GenBank/DDBJ whole genome shotgun (WGS) entry which is preliminary data.</text>
</comment>
<reference evidence="2 3" key="1">
    <citation type="submission" date="2023-03" db="EMBL/GenBank/DDBJ databases">
        <title>WGS of Gossypium arboreum.</title>
        <authorList>
            <person name="Yu D."/>
        </authorList>
    </citation>
    <scope>NUCLEOTIDE SEQUENCE [LARGE SCALE GENOMIC DNA]</scope>
    <source>
        <tissue evidence="2">Leaf</tissue>
    </source>
</reference>
<evidence type="ECO:0000313" key="3">
    <source>
        <dbReference type="Proteomes" id="UP001358586"/>
    </source>
</evidence>
<organism evidence="2 3">
    <name type="scientific">Gossypium arboreum</name>
    <name type="common">Tree cotton</name>
    <name type="synonym">Gossypium nanking</name>
    <dbReference type="NCBI Taxonomy" id="29729"/>
    <lineage>
        <taxon>Eukaryota</taxon>
        <taxon>Viridiplantae</taxon>
        <taxon>Streptophyta</taxon>
        <taxon>Embryophyta</taxon>
        <taxon>Tracheophyta</taxon>
        <taxon>Spermatophyta</taxon>
        <taxon>Magnoliopsida</taxon>
        <taxon>eudicotyledons</taxon>
        <taxon>Gunneridae</taxon>
        <taxon>Pentapetalae</taxon>
        <taxon>rosids</taxon>
        <taxon>malvids</taxon>
        <taxon>Malvales</taxon>
        <taxon>Malvaceae</taxon>
        <taxon>Malvoideae</taxon>
        <taxon>Gossypium</taxon>
    </lineage>
</organism>
<evidence type="ECO:0000313" key="2">
    <source>
        <dbReference type="EMBL" id="KAK5785842.1"/>
    </source>
</evidence>
<feature type="compositionally biased region" description="Pro residues" evidence="1">
    <location>
        <begin position="84"/>
        <end position="103"/>
    </location>
</feature>
<name>A0ABR0N5K4_GOSAR</name>